<keyword evidence="1" id="KW-0378">Hydrolase</keyword>
<keyword evidence="1" id="KW-0347">Helicase</keyword>
<evidence type="ECO:0000256" key="1">
    <source>
        <dbReference type="RuleBase" id="RU363044"/>
    </source>
</evidence>
<comment type="cofactor">
    <cofactor evidence="1">
        <name>Mg(2+)</name>
        <dbReference type="ChEBI" id="CHEBI:18420"/>
    </cofactor>
</comment>
<keyword evidence="1" id="KW-0227">DNA damage</keyword>
<protein>
    <recommendedName>
        <fullName evidence="1">ATP-dependent DNA helicase</fullName>
        <ecNumber evidence="1">5.6.2.3</ecNumber>
    </recommendedName>
</protein>
<proteinExistence type="inferred from homology"/>
<keyword evidence="1" id="KW-0233">DNA recombination</keyword>
<dbReference type="InterPro" id="IPR027417">
    <property type="entry name" value="P-loop_NTPase"/>
</dbReference>
<keyword evidence="1" id="KW-0547">Nucleotide-binding</keyword>
<dbReference type="EC" id="5.6.2.3" evidence="1"/>
<feature type="domain" description="DNA helicase Pif1-like DEAD-box helicase" evidence="2">
    <location>
        <begin position="230"/>
        <end position="386"/>
    </location>
</feature>
<evidence type="ECO:0000259" key="2">
    <source>
        <dbReference type="Pfam" id="PF05970"/>
    </source>
</evidence>
<dbReference type="PANTHER" id="PTHR10492:SF101">
    <property type="entry name" value="ATP-DEPENDENT DNA HELICASE"/>
    <property type="match status" value="1"/>
</dbReference>
<comment type="similarity">
    <text evidence="1">Belongs to the helicase family.</text>
</comment>
<dbReference type="Proteomes" id="UP000467841">
    <property type="component" value="Unassembled WGS sequence"/>
</dbReference>
<dbReference type="GO" id="GO:0005524">
    <property type="term" value="F:ATP binding"/>
    <property type="evidence" value="ECO:0007669"/>
    <property type="project" value="UniProtKB-KW"/>
</dbReference>
<dbReference type="PANTHER" id="PTHR10492">
    <property type="match status" value="1"/>
</dbReference>
<comment type="catalytic activity">
    <reaction evidence="1">
        <text>ATP + H2O = ADP + phosphate + H(+)</text>
        <dbReference type="Rhea" id="RHEA:13065"/>
        <dbReference type="ChEBI" id="CHEBI:15377"/>
        <dbReference type="ChEBI" id="CHEBI:15378"/>
        <dbReference type="ChEBI" id="CHEBI:30616"/>
        <dbReference type="ChEBI" id="CHEBI:43474"/>
        <dbReference type="ChEBI" id="CHEBI:456216"/>
        <dbReference type="EC" id="5.6.2.3"/>
    </reaction>
</comment>
<dbReference type="AlphaFoldDB" id="A0A6D2IX52"/>
<dbReference type="SUPFAM" id="SSF52540">
    <property type="entry name" value="P-loop containing nucleoside triphosphate hydrolases"/>
    <property type="match status" value="1"/>
</dbReference>
<dbReference type="GO" id="GO:0006281">
    <property type="term" value="P:DNA repair"/>
    <property type="evidence" value="ECO:0007669"/>
    <property type="project" value="UniProtKB-KW"/>
</dbReference>
<dbReference type="InterPro" id="IPR010285">
    <property type="entry name" value="DNA_helicase_pif1-like_DEAD"/>
</dbReference>
<gene>
    <name evidence="4" type="ORF">MERR_LOCUS19031</name>
</gene>
<evidence type="ECO:0000259" key="3">
    <source>
        <dbReference type="Pfam" id="PF21530"/>
    </source>
</evidence>
<dbReference type="InterPro" id="IPR049163">
    <property type="entry name" value="Pif1-like_2B_dom"/>
</dbReference>
<name>A0A6D2IX52_9BRAS</name>
<keyword evidence="1" id="KW-0067">ATP-binding</keyword>
<reference evidence="4" key="1">
    <citation type="submission" date="2020-01" db="EMBL/GenBank/DDBJ databases">
        <authorList>
            <person name="Mishra B."/>
        </authorList>
    </citation>
    <scope>NUCLEOTIDE SEQUENCE [LARGE SCALE GENOMIC DNA]</scope>
</reference>
<sequence length="606" mass="69013">MMLAWFELCKVNALAKTLTYVQIPNFFTYDSSKKRFKERKQGFYIGRINYAPRKVEDAYYLRVLLGVVRGLESFNDIKTYNGVLYPSYKDACYARGLLENDQEYVDDIVRRSFTCTPADLRQLFVIMLSSDSLTSPEVVWNSTWEILSADIEFNRRRHLNRPALILSDEDKTELALQEIVKIIKRNGGDFKRFTTMPKPKGMNQDTDNVLVVDETSYNREQMKADHDRDLPKLTTAHSRFGIPINPYEFTTCTMKKGCDLENLVKEAELIIWDEAPMMSRHCFESLDRSLADIMRNTNGKPFGGKFIVFGADFRQVLPVIPVAGRAEIVLSALNSSYMWKHCKVLKLTKNMHLLSGLLSEEEATDIKEFSEWILDVGDGKINEPNDGEAEIEIPDEFLITDQEEPIESISRKIYGDASFLNQIKDPIFFQGRAILCPTNEDVDMIDQHMLDKLNGEEKIYLSSDSIDPSDVAAVNDEALSTEFLNSIRASGLPNHSLRLKIGCPVMLLINIDPIGGLMNGTRLQITQLADFMIEAKVITGEKTGEIVLIPRLLITPSDDKLPFKMRRRQLPLAVAFAITINKSQGQSLSKLVFFYQDLYSPMVSFM</sequence>
<dbReference type="GO" id="GO:0043139">
    <property type="term" value="F:5'-3' DNA helicase activity"/>
    <property type="evidence" value="ECO:0007669"/>
    <property type="project" value="UniProtKB-EC"/>
</dbReference>
<dbReference type="Gene3D" id="3.40.50.300">
    <property type="entry name" value="P-loop containing nucleotide triphosphate hydrolases"/>
    <property type="match status" value="1"/>
</dbReference>
<accession>A0A6D2IX52</accession>
<evidence type="ECO:0000313" key="4">
    <source>
        <dbReference type="EMBL" id="CAA7031796.1"/>
    </source>
</evidence>
<dbReference type="Pfam" id="PF21530">
    <property type="entry name" value="Pif1_2B_dom"/>
    <property type="match status" value="1"/>
</dbReference>
<dbReference type="GO" id="GO:0000723">
    <property type="term" value="P:telomere maintenance"/>
    <property type="evidence" value="ECO:0007669"/>
    <property type="project" value="InterPro"/>
</dbReference>
<dbReference type="GO" id="GO:0016787">
    <property type="term" value="F:hydrolase activity"/>
    <property type="evidence" value="ECO:0007669"/>
    <property type="project" value="UniProtKB-KW"/>
</dbReference>
<dbReference type="GO" id="GO:0006310">
    <property type="term" value="P:DNA recombination"/>
    <property type="evidence" value="ECO:0007669"/>
    <property type="project" value="UniProtKB-KW"/>
</dbReference>
<evidence type="ECO:0000313" key="5">
    <source>
        <dbReference type="Proteomes" id="UP000467841"/>
    </source>
</evidence>
<feature type="domain" description="DNA helicase Pif1-like 2B" evidence="3">
    <location>
        <begin position="482"/>
        <end position="528"/>
    </location>
</feature>
<comment type="caution">
    <text evidence="4">The sequence shown here is derived from an EMBL/GenBank/DDBJ whole genome shotgun (WGS) entry which is preliminary data.</text>
</comment>
<organism evidence="4 5">
    <name type="scientific">Microthlaspi erraticum</name>
    <dbReference type="NCBI Taxonomy" id="1685480"/>
    <lineage>
        <taxon>Eukaryota</taxon>
        <taxon>Viridiplantae</taxon>
        <taxon>Streptophyta</taxon>
        <taxon>Embryophyta</taxon>
        <taxon>Tracheophyta</taxon>
        <taxon>Spermatophyta</taxon>
        <taxon>Magnoliopsida</taxon>
        <taxon>eudicotyledons</taxon>
        <taxon>Gunneridae</taxon>
        <taxon>Pentapetalae</taxon>
        <taxon>rosids</taxon>
        <taxon>malvids</taxon>
        <taxon>Brassicales</taxon>
        <taxon>Brassicaceae</taxon>
        <taxon>Coluteocarpeae</taxon>
        <taxon>Microthlaspi</taxon>
    </lineage>
</organism>
<keyword evidence="5" id="KW-1185">Reference proteome</keyword>
<dbReference type="EMBL" id="CACVBM020001111">
    <property type="protein sequence ID" value="CAA7031796.1"/>
    <property type="molecule type" value="Genomic_DNA"/>
</dbReference>
<keyword evidence="1" id="KW-0234">DNA repair</keyword>
<dbReference type="Pfam" id="PF05970">
    <property type="entry name" value="PIF1"/>
    <property type="match status" value="1"/>
</dbReference>
<dbReference type="OrthoDB" id="1101562at2759"/>